<evidence type="ECO:0000256" key="1">
    <source>
        <dbReference type="SAM" id="MobiDB-lite"/>
    </source>
</evidence>
<feature type="compositionally biased region" description="Basic and acidic residues" evidence="1">
    <location>
        <begin position="41"/>
        <end position="78"/>
    </location>
</feature>
<evidence type="ECO:0000313" key="2">
    <source>
        <dbReference type="EMBL" id="KAK9158111.1"/>
    </source>
</evidence>
<gene>
    <name evidence="2" type="ORF">Scep_004685</name>
</gene>
<organism evidence="2 3">
    <name type="scientific">Stephania cephalantha</name>
    <dbReference type="NCBI Taxonomy" id="152367"/>
    <lineage>
        <taxon>Eukaryota</taxon>
        <taxon>Viridiplantae</taxon>
        <taxon>Streptophyta</taxon>
        <taxon>Embryophyta</taxon>
        <taxon>Tracheophyta</taxon>
        <taxon>Spermatophyta</taxon>
        <taxon>Magnoliopsida</taxon>
        <taxon>Ranunculales</taxon>
        <taxon>Menispermaceae</taxon>
        <taxon>Menispermoideae</taxon>
        <taxon>Cissampelideae</taxon>
        <taxon>Stephania</taxon>
    </lineage>
</organism>
<name>A0AAP0PZC5_9MAGN</name>
<accession>A0AAP0PZC5</accession>
<feature type="region of interest" description="Disordered" evidence="1">
    <location>
        <begin position="19"/>
        <end position="87"/>
    </location>
</feature>
<sequence length="87" mass="9455">MAAVTVAEARKVFSATVFDENCGGENPFVPPNPGSQRVSGGRRERMRGDEVSGGRREEDRDPEREVTRDGESERREGGEGGEGGEIF</sequence>
<keyword evidence="3" id="KW-1185">Reference proteome</keyword>
<comment type="caution">
    <text evidence="2">The sequence shown here is derived from an EMBL/GenBank/DDBJ whole genome shotgun (WGS) entry which is preliminary data.</text>
</comment>
<dbReference type="Proteomes" id="UP001419268">
    <property type="component" value="Unassembled WGS sequence"/>
</dbReference>
<reference evidence="2 3" key="1">
    <citation type="submission" date="2024-01" db="EMBL/GenBank/DDBJ databases">
        <title>Genome assemblies of Stephania.</title>
        <authorList>
            <person name="Yang L."/>
        </authorList>
    </citation>
    <scope>NUCLEOTIDE SEQUENCE [LARGE SCALE GENOMIC DNA]</scope>
    <source>
        <strain evidence="2">JXDWG</strain>
        <tissue evidence="2">Leaf</tissue>
    </source>
</reference>
<evidence type="ECO:0000313" key="3">
    <source>
        <dbReference type="Proteomes" id="UP001419268"/>
    </source>
</evidence>
<dbReference type="EMBL" id="JBBNAG010000002">
    <property type="protein sequence ID" value="KAK9158111.1"/>
    <property type="molecule type" value="Genomic_DNA"/>
</dbReference>
<dbReference type="AlphaFoldDB" id="A0AAP0PZC5"/>
<protein>
    <submittedName>
        <fullName evidence="2">Uncharacterized protein</fullName>
    </submittedName>
</protein>
<proteinExistence type="predicted"/>